<dbReference type="PANTHER" id="PTHR37836">
    <property type="entry name" value="LMO1036 PROTEIN"/>
    <property type="match status" value="1"/>
</dbReference>
<dbReference type="SUPFAM" id="SSF51445">
    <property type="entry name" value="(Trans)glycosidases"/>
    <property type="match status" value="1"/>
</dbReference>
<dbReference type="PANTHER" id="PTHR37836:SF2">
    <property type="entry name" value="DUF4038 DOMAIN-CONTAINING PROTEIN"/>
    <property type="match status" value="1"/>
</dbReference>
<proteinExistence type="predicted"/>
<feature type="chain" id="PRO_5040881292" evidence="1">
    <location>
        <begin position="21"/>
        <end position="540"/>
    </location>
</feature>
<name>A0A9X2XNE6_9BACT</name>
<dbReference type="InterPro" id="IPR032260">
    <property type="entry name" value="DUF5060"/>
</dbReference>
<dbReference type="Pfam" id="PF16586">
    <property type="entry name" value="DUF5060"/>
    <property type="match status" value="1"/>
</dbReference>
<reference evidence="5" key="1">
    <citation type="submission" date="2022-09" db="EMBL/GenBank/DDBJ databases">
        <authorList>
            <person name="Yuan C."/>
            <person name="Ke Z."/>
        </authorList>
    </citation>
    <scope>NUCLEOTIDE SEQUENCE</scope>
    <source>
        <strain evidence="5">LB-8</strain>
    </source>
</reference>
<sequence length="540" mass="62339">MNKIKNIILWFCYMVLPGLAATAQQKVAQWGRYEVLLKAGTDKNPFTNVSLKATFTGEDTSISVNGFYDGEGNYKIRFMPTRLGSWRYTTSSNLSQLNNKKGSLECVKPGGNNHGMVKVSDVYSFRYADGKPYYPFGTTAYAWNHMDQGVQKATLNALQQSGFNKIRMCVFPKNYSLVKEEPEVYPFELKGTKKDEKGNEIKVWDFERFNPVFFQRLEHCIDELDSLGIEADLILFHPYDKGRWGFDAMINETNIRYIKYLTARLASFRNVWWSLANEWDYVKAKTPADWDLIAKTVVANDPYRHLCSIHGATATYFDYWKPEFTHVSIQDESPVQSPGSAALLRQIYHKPIISDEVGYEGNLPYRWGRYSPEEMTYLVLNGVMGGTYVTHGECYMFKDDSDTIFWAKGGHFRGTSWKRIAFLRKLVEECPNSLQLADISRDNKTATAGNGYYFINFGKEINQSWLFNLPVKNADYKKVMPGTRFKVEIIDVWDMTITEYPGIFETTKEMDYRVYDKDFKKVNLPLKPLIVLRIKEIKGL</sequence>
<evidence type="ECO:0000313" key="6">
    <source>
        <dbReference type="Proteomes" id="UP001155483"/>
    </source>
</evidence>
<dbReference type="AlphaFoldDB" id="A0A9X2XNE6"/>
<feature type="domain" description="DUF5060" evidence="3">
    <location>
        <begin position="26"/>
        <end position="93"/>
    </location>
</feature>
<dbReference type="Pfam" id="PF18310">
    <property type="entry name" value="DUF5605"/>
    <property type="match status" value="1"/>
</dbReference>
<dbReference type="RefSeq" id="WP_279295453.1">
    <property type="nucleotide sequence ID" value="NZ_JAOTIF010000001.1"/>
</dbReference>
<evidence type="ECO:0000259" key="2">
    <source>
        <dbReference type="Pfam" id="PF13204"/>
    </source>
</evidence>
<dbReference type="Gene3D" id="2.60.40.10">
    <property type="entry name" value="Immunoglobulins"/>
    <property type="match status" value="1"/>
</dbReference>
<evidence type="ECO:0000256" key="1">
    <source>
        <dbReference type="SAM" id="SignalP"/>
    </source>
</evidence>
<protein>
    <submittedName>
        <fullName evidence="5">DUF5060 domain-containing protein</fullName>
    </submittedName>
</protein>
<dbReference type="InterPro" id="IPR017853">
    <property type="entry name" value="GH"/>
</dbReference>
<evidence type="ECO:0000259" key="4">
    <source>
        <dbReference type="Pfam" id="PF18310"/>
    </source>
</evidence>
<keyword evidence="6" id="KW-1185">Reference proteome</keyword>
<feature type="domain" description="Apiosidase-like catalytic" evidence="2">
    <location>
        <begin position="125"/>
        <end position="430"/>
    </location>
</feature>
<dbReference type="Proteomes" id="UP001155483">
    <property type="component" value="Unassembled WGS sequence"/>
</dbReference>
<reference evidence="5" key="2">
    <citation type="submission" date="2023-04" db="EMBL/GenBank/DDBJ databases">
        <title>Paracnuella aquatica gen. nov., sp. nov., a member of the family Chitinophagaceae isolated from a hot spring.</title>
        <authorList>
            <person name="Wang C."/>
        </authorList>
    </citation>
    <scope>NUCLEOTIDE SEQUENCE</scope>
    <source>
        <strain evidence="5">LB-8</strain>
    </source>
</reference>
<comment type="caution">
    <text evidence="5">The sequence shown here is derived from an EMBL/GenBank/DDBJ whole genome shotgun (WGS) entry which is preliminary data.</text>
</comment>
<dbReference type="InterPro" id="IPR025277">
    <property type="entry name" value="Apiosidase-like_cat_dom"/>
</dbReference>
<evidence type="ECO:0000313" key="5">
    <source>
        <dbReference type="EMBL" id="MCU7548009.1"/>
    </source>
</evidence>
<evidence type="ECO:0000259" key="3">
    <source>
        <dbReference type="Pfam" id="PF16586"/>
    </source>
</evidence>
<dbReference type="InterPro" id="IPR041239">
    <property type="entry name" value="DUF5605"/>
</dbReference>
<accession>A0A9X2XNE6</accession>
<dbReference type="Gene3D" id="3.20.20.80">
    <property type="entry name" value="Glycosidases"/>
    <property type="match status" value="1"/>
</dbReference>
<dbReference type="Pfam" id="PF13204">
    <property type="entry name" value="Apiosidase"/>
    <property type="match status" value="1"/>
</dbReference>
<gene>
    <name evidence="5" type="ORF">OCK74_02735</name>
</gene>
<organism evidence="5 6">
    <name type="scientific">Paraflavisolibacter caeni</name>
    <dbReference type="NCBI Taxonomy" id="2982496"/>
    <lineage>
        <taxon>Bacteria</taxon>
        <taxon>Pseudomonadati</taxon>
        <taxon>Bacteroidota</taxon>
        <taxon>Chitinophagia</taxon>
        <taxon>Chitinophagales</taxon>
        <taxon>Chitinophagaceae</taxon>
        <taxon>Paraflavisolibacter</taxon>
    </lineage>
</organism>
<dbReference type="EMBL" id="JAOTIF010000001">
    <property type="protein sequence ID" value="MCU7548009.1"/>
    <property type="molecule type" value="Genomic_DNA"/>
</dbReference>
<dbReference type="Gene3D" id="2.60.40.3950">
    <property type="match status" value="1"/>
</dbReference>
<feature type="domain" description="DUF5605" evidence="4">
    <location>
        <begin position="446"/>
        <end position="534"/>
    </location>
</feature>
<dbReference type="InterPro" id="IPR013783">
    <property type="entry name" value="Ig-like_fold"/>
</dbReference>
<keyword evidence="1" id="KW-0732">Signal</keyword>
<feature type="signal peptide" evidence="1">
    <location>
        <begin position="1"/>
        <end position="20"/>
    </location>
</feature>